<proteinExistence type="predicted"/>
<dbReference type="STRING" id="1802438.A2571_00535"/>
<accession>A0A1G2QEK8</accession>
<reference evidence="2 3" key="1">
    <citation type="journal article" date="2016" name="Nat. Commun.">
        <title>Thousands of microbial genomes shed light on interconnected biogeochemical processes in an aquifer system.</title>
        <authorList>
            <person name="Anantharaman K."/>
            <person name="Brown C.T."/>
            <person name="Hug L.A."/>
            <person name="Sharon I."/>
            <person name="Castelle C.J."/>
            <person name="Probst A.J."/>
            <person name="Thomas B.C."/>
            <person name="Singh A."/>
            <person name="Wilkins M.J."/>
            <person name="Karaoz U."/>
            <person name="Brodie E.L."/>
            <person name="Williams K.H."/>
            <person name="Hubbard S.S."/>
            <person name="Banfield J.F."/>
        </authorList>
    </citation>
    <scope>NUCLEOTIDE SEQUENCE [LARGE SCALE GENOMIC DNA]</scope>
</reference>
<keyword evidence="1" id="KW-0472">Membrane</keyword>
<gene>
    <name evidence="2" type="ORF">A2571_00535</name>
</gene>
<protein>
    <submittedName>
        <fullName evidence="2">Uncharacterized protein</fullName>
    </submittedName>
</protein>
<dbReference type="EMBL" id="MHTJ01000002">
    <property type="protein sequence ID" value="OHA58858.1"/>
    <property type="molecule type" value="Genomic_DNA"/>
</dbReference>
<evidence type="ECO:0000313" key="2">
    <source>
        <dbReference type="EMBL" id="OHA58858.1"/>
    </source>
</evidence>
<organism evidence="2 3">
    <name type="scientific">Candidatus Vogelbacteria bacterium RIFOXYD1_FULL_44_32</name>
    <dbReference type="NCBI Taxonomy" id="1802438"/>
    <lineage>
        <taxon>Bacteria</taxon>
        <taxon>Candidatus Vogeliibacteriota</taxon>
    </lineage>
</organism>
<name>A0A1G2QEK8_9BACT</name>
<dbReference type="AlphaFoldDB" id="A0A1G2QEK8"/>
<keyword evidence="1" id="KW-0812">Transmembrane</keyword>
<dbReference type="Proteomes" id="UP000177043">
    <property type="component" value="Unassembled WGS sequence"/>
</dbReference>
<sequence length="111" mass="12723">MTTNIKLSKKIMRRIYVLHTARLLLSPIAIKIYAVLIFSSLISTKVSIYDVVANMTNIHSAYDFLNFWLSALTNTETIIQLGTIIIATTFVFICRDIYHNLQQPNLAFQKN</sequence>
<keyword evidence="1" id="KW-1133">Transmembrane helix</keyword>
<comment type="caution">
    <text evidence="2">The sequence shown here is derived from an EMBL/GenBank/DDBJ whole genome shotgun (WGS) entry which is preliminary data.</text>
</comment>
<feature type="transmembrane region" description="Helical" evidence="1">
    <location>
        <begin position="78"/>
        <end position="98"/>
    </location>
</feature>
<evidence type="ECO:0000256" key="1">
    <source>
        <dbReference type="SAM" id="Phobius"/>
    </source>
</evidence>
<evidence type="ECO:0000313" key="3">
    <source>
        <dbReference type="Proteomes" id="UP000177043"/>
    </source>
</evidence>
<feature type="transmembrane region" description="Helical" evidence="1">
    <location>
        <begin position="21"/>
        <end position="42"/>
    </location>
</feature>